<keyword evidence="1" id="KW-1133">Transmembrane helix</keyword>
<proteinExistence type="predicted"/>
<evidence type="ECO:0000313" key="3">
    <source>
        <dbReference type="Proteomes" id="UP000799779"/>
    </source>
</evidence>
<protein>
    <submittedName>
        <fullName evidence="2">Uncharacterized protein</fullName>
    </submittedName>
</protein>
<evidence type="ECO:0000256" key="1">
    <source>
        <dbReference type="SAM" id="Phobius"/>
    </source>
</evidence>
<accession>A0A6A5WU54</accession>
<evidence type="ECO:0000313" key="2">
    <source>
        <dbReference type="EMBL" id="KAF2001126.1"/>
    </source>
</evidence>
<keyword evidence="3" id="KW-1185">Reference proteome</keyword>
<dbReference type="Proteomes" id="UP000799779">
    <property type="component" value="Unassembled WGS sequence"/>
</dbReference>
<organism evidence="2 3">
    <name type="scientific">Amniculicola lignicola CBS 123094</name>
    <dbReference type="NCBI Taxonomy" id="1392246"/>
    <lineage>
        <taxon>Eukaryota</taxon>
        <taxon>Fungi</taxon>
        <taxon>Dikarya</taxon>
        <taxon>Ascomycota</taxon>
        <taxon>Pezizomycotina</taxon>
        <taxon>Dothideomycetes</taxon>
        <taxon>Pleosporomycetidae</taxon>
        <taxon>Pleosporales</taxon>
        <taxon>Amniculicolaceae</taxon>
        <taxon>Amniculicola</taxon>
    </lineage>
</organism>
<dbReference type="AlphaFoldDB" id="A0A6A5WU54"/>
<keyword evidence="1" id="KW-0472">Membrane</keyword>
<feature type="transmembrane region" description="Helical" evidence="1">
    <location>
        <begin position="57"/>
        <end position="79"/>
    </location>
</feature>
<sequence length="104" mass="11662">MFKSIFAIMAEWYVNPCLGQSIFMTNIPQVKAVDLSLHNFLSPGEILVSSNLTDCNIFAFLHLIPSNVPIILYALFLFAHQTRSQRIGINNFSLRPLTVGGISY</sequence>
<gene>
    <name evidence="2" type="ORF">P154DRAFT_188250</name>
</gene>
<name>A0A6A5WU54_9PLEO</name>
<reference evidence="2" key="1">
    <citation type="journal article" date="2020" name="Stud. Mycol.">
        <title>101 Dothideomycetes genomes: a test case for predicting lifestyles and emergence of pathogens.</title>
        <authorList>
            <person name="Haridas S."/>
            <person name="Albert R."/>
            <person name="Binder M."/>
            <person name="Bloem J."/>
            <person name="Labutti K."/>
            <person name="Salamov A."/>
            <person name="Andreopoulos B."/>
            <person name="Baker S."/>
            <person name="Barry K."/>
            <person name="Bills G."/>
            <person name="Bluhm B."/>
            <person name="Cannon C."/>
            <person name="Castanera R."/>
            <person name="Culley D."/>
            <person name="Daum C."/>
            <person name="Ezra D."/>
            <person name="Gonzalez J."/>
            <person name="Henrissat B."/>
            <person name="Kuo A."/>
            <person name="Liang C."/>
            <person name="Lipzen A."/>
            <person name="Lutzoni F."/>
            <person name="Magnuson J."/>
            <person name="Mondo S."/>
            <person name="Nolan M."/>
            <person name="Ohm R."/>
            <person name="Pangilinan J."/>
            <person name="Park H.-J."/>
            <person name="Ramirez L."/>
            <person name="Alfaro M."/>
            <person name="Sun H."/>
            <person name="Tritt A."/>
            <person name="Yoshinaga Y."/>
            <person name="Zwiers L.-H."/>
            <person name="Turgeon B."/>
            <person name="Goodwin S."/>
            <person name="Spatafora J."/>
            <person name="Crous P."/>
            <person name="Grigoriev I."/>
        </authorList>
    </citation>
    <scope>NUCLEOTIDE SEQUENCE</scope>
    <source>
        <strain evidence="2">CBS 123094</strain>
    </source>
</reference>
<keyword evidence="1" id="KW-0812">Transmembrane</keyword>
<dbReference type="EMBL" id="ML977585">
    <property type="protein sequence ID" value="KAF2001126.1"/>
    <property type="molecule type" value="Genomic_DNA"/>
</dbReference>